<accession>A0A5B9E7Z1</accession>
<dbReference type="PROSITE" id="PS01098">
    <property type="entry name" value="LIPASE_GDSL_SER"/>
    <property type="match status" value="1"/>
</dbReference>
<dbReference type="InterPro" id="IPR008265">
    <property type="entry name" value="Lipase_GDSL_AS"/>
</dbReference>
<name>A0A5B9E7Z1_9BACT</name>
<dbReference type="GO" id="GO:0006629">
    <property type="term" value="P:lipid metabolic process"/>
    <property type="evidence" value="ECO:0007669"/>
    <property type="project" value="InterPro"/>
</dbReference>
<dbReference type="Gene3D" id="3.40.50.1110">
    <property type="entry name" value="SGNH hydrolase"/>
    <property type="match status" value="1"/>
</dbReference>
<dbReference type="KEGG" id="talb:FTW19_06555"/>
<dbReference type="InterPro" id="IPR001087">
    <property type="entry name" value="GDSL"/>
</dbReference>
<dbReference type="EMBL" id="CP042806">
    <property type="protein sequence ID" value="QEE27684.1"/>
    <property type="molecule type" value="Genomic_DNA"/>
</dbReference>
<dbReference type="PANTHER" id="PTHR30383">
    <property type="entry name" value="THIOESTERASE 1/PROTEASE 1/LYSOPHOSPHOLIPASE L1"/>
    <property type="match status" value="1"/>
</dbReference>
<dbReference type="SUPFAM" id="SSF52266">
    <property type="entry name" value="SGNH hydrolase"/>
    <property type="match status" value="1"/>
</dbReference>
<dbReference type="PANTHER" id="PTHR30383:SF5">
    <property type="entry name" value="SGNH HYDROLASE-TYPE ESTERASE DOMAIN-CONTAINING PROTEIN"/>
    <property type="match status" value="1"/>
</dbReference>
<gene>
    <name evidence="1" type="ORF">FTW19_06555</name>
</gene>
<protein>
    <submittedName>
        <fullName evidence="1">Uncharacterized protein</fullName>
    </submittedName>
</protein>
<dbReference type="Pfam" id="PF00657">
    <property type="entry name" value="Lipase_GDSL"/>
    <property type="match status" value="1"/>
</dbReference>
<dbReference type="InterPro" id="IPR051532">
    <property type="entry name" value="Ester_Hydrolysis_Enzymes"/>
</dbReference>
<organism evidence="1 2">
    <name type="scientific">Terriglobus albidus</name>
    <dbReference type="NCBI Taxonomy" id="1592106"/>
    <lineage>
        <taxon>Bacteria</taxon>
        <taxon>Pseudomonadati</taxon>
        <taxon>Acidobacteriota</taxon>
        <taxon>Terriglobia</taxon>
        <taxon>Terriglobales</taxon>
        <taxon>Acidobacteriaceae</taxon>
        <taxon>Terriglobus</taxon>
    </lineage>
</organism>
<dbReference type="RefSeq" id="WP_147646875.1">
    <property type="nucleotide sequence ID" value="NZ_CP042806.1"/>
</dbReference>
<dbReference type="Proteomes" id="UP000321820">
    <property type="component" value="Chromosome"/>
</dbReference>
<sequence>MSPLRTSWRGISASLLFLSTVLINGCGSDGSDSSTSKPFASVVFLGDSLTAGYQNGSLLDSQQKNGYAALLATQANFSLTLPLIAPPGAPAVLQLVKAGSPPVIVTAPGTTTGRDNPTEQPNDLAVPGHLLHDILNTTPSAVATTGQQLMTNLVLAFPAGNTKSQLDEAITLKPSTVIVWAGNNDALVADEEGTPSVMTSLASFTTDFTQLMTTLKSKTSANLIVANIPDVTAVPYMVPANTVIAQVSALTSLPASTVAAILGIQNGDLVSLDGVQALQASATGGKLTKLADNYVLTASEVTAVQAIVNSYNQVIQQQAQAVGATVVDMHAYFASMQAGVTVNGKTATTAFLGGLFGLDGIHPTNTGYALLANQFLAALNAKLSLAIPLVNVDAIAAKDSLVGLNISTVKQVVPGVHLPLN</sequence>
<dbReference type="AlphaFoldDB" id="A0A5B9E7Z1"/>
<evidence type="ECO:0000313" key="1">
    <source>
        <dbReference type="EMBL" id="QEE27684.1"/>
    </source>
</evidence>
<dbReference type="InterPro" id="IPR036514">
    <property type="entry name" value="SGNH_hydro_sf"/>
</dbReference>
<keyword evidence="2" id="KW-1185">Reference proteome</keyword>
<dbReference type="OrthoDB" id="9764164at2"/>
<evidence type="ECO:0000313" key="2">
    <source>
        <dbReference type="Proteomes" id="UP000321820"/>
    </source>
</evidence>
<reference evidence="1 2" key="1">
    <citation type="submission" date="2019-08" db="EMBL/GenBank/DDBJ databases">
        <title>Complete genome sequence of Terriglobus albidus strain ORNL.</title>
        <authorList>
            <person name="Podar M."/>
        </authorList>
    </citation>
    <scope>NUCLEOTIDE SEQUENCE [LARGE SCALE GENOMIC DNA]</scope>
    <source>
        <strain evidence="1 2">ORNL</strain>
    </source>
</reference>
<proteinExistence type="predicted"/>
<dbReference type="GO" id="GO:0004622">
    <property type="term" value="F:phosphatidylcholine lysophospholipase activity"/>
    <property type="evidence" value="ECO:0007669"/>
    <property type="project" value="TreeGrafter"/>
</dbReference>